<dbReference type="OrthoDB" id="9767746at2"/>
<name>X0PZG3_RHOWR</name>
<organism evidence="2 3">
    <name type="scientific">Rhodococcus wratislaviensis NBRC 100605</name>
    <dbReference type="NCBI Taxonomy" id="1219028"/>
    <lineage>
        <taxon>Bacteria</taxon>
        <taxon>Bacillati</taxon>
        <taxon>Actinomycetota</taxon>
        <taxon>Actinomycetes</taxon>
        <taxon>Mycobacteriales</taxon>
        <taxon>Nocardiaceae</taxon>
        <taxon>Rhodococcus</taxon>
    </lineage>
</organism>
<gene>
    <name evidence="2" type="ORF">RW1_066_00310</name>
</gene>
<evidence type="ECO:0000313" key="3">
    <source>
        <dbReference type="Proteomes" id="UP000019491"/>
    </source>
</evidence>
<feature type="compositionally biased region" description="Basic and acidic residues" evidence="1">
    <location>
        <begin position="35"/>
        <end position="51"/>
    </location>
</feature>
<feature type="region of interest" description="Disordered" evidence="1">
    <location>
        <begin position="1"/>
        <end position="22"/>
    </location>
</feature>
<dbReference type="EMBL" id="BAWF01000066">
    <property type="protein sequence ID" value="GAF49064.1"/>
    <property type="molecule type" value="Genomic_DNA"/>
</dbReference>
<dbReference type="Proteomes" id="UP000019491">
    <property type="component" value="Unassembled WGS sequence"/>
</dbReference>
<dbReference type="AlphaFoldDB" id="X0PZG3"/>
<accession>X0PZG3</accession>
<reference evidence="2 3" key="1">
    <citation type="submission" date="2014-02" db="EMBL/GenBank/DDBJ databases">
        <title>Whole genome shotgun sequence of Rhodococcus wratislaviensis NBRC 100605.</title>
        <authorList>
            <person name="Hosoyama A."/>
            <person name="Tsuchikane K."/>
            <person name="Yoshida I."/>
            <person name="Ohji S."/>
            <person name="Ichikawa N."/>
            <person name="Yamazoe A."/>
            <person name="Fujita N."/>
        </authorList>
    </citation>
    <scope>NUCLEOTIDE SEQUENCE [LARGE SCALE GENOMIC DNA]</scope>
    <source>
        <strain evidence="2 3">NBRC 100605</strain>
    </source>
</reference>
<proteinExistence type="predicted"/>
<protein>
    <recommendedName>
        <fullName evidence="4">Transposase</fullName>
    </recommendedName>
</protein>
<comment type="caution">
    <text evidence="2">The sequence shown here is derived from an EMBL/GenBank/DDBJ whole genome shotgun (WGS) entry which is preliminary data.</text>
</comment>
<feature type="region of interest" description="Disordered" evidence="1">
    <location>
        <begin position="34"/>
        <end position="73"/>
    </location>
</feature>
<sequence>MAKGTGAVHIATQRRKYTGKDGVERVYESQLLRRSFREHGRVRNETREPHRAATRGGRGRQSGPGRSESRRPRLVVTVARSLPHGHLAAAAVMAKKLGLPALLGPASRHREIAMASILARTVAPVWRGR</sequence>
<dbReference type="RefSeq" id="WP_156046747.1">
    <property type="nucleotide sequence ID" value="NZ_BAWF01000066.1"/>
</dbReference>
<evidence type="ECO:0000256" key="1">
    <source>
        <dbReference type="SAM" id="MobiDB-lite"/>
    </source>
</evidence>
<evidence type="ECO:0000313" key="2">
    <source>
        <dbReference type="EMBL" id="GAF49064.1"/>
    </source>
</evidence>
<evidence type="ECO:0008006" key="4">
    <source>
        <dbReference type="Google" id="ProtNLM"/>
    </source>
</evidence>
<keyword evidence="3" id="KW-1185">Reference proteome</keyword>